<feature type="transmembrane region" description="Helical" evidence="1">
    <location>
        <begin position="137"/>
        <end position="157"/>
    </location>
</feature>
<feature type="transmembrane region" description="Helical" evidence="1">
    <location>
        <begin position="394"/>
        <end position="413"/>
    </location>
</feature>
<organism evidence="2 3">
    <name type="scientific">Hoylesella oralis ATCC 33269</name>
    <dbReference type="NCBI Taxonomy" id="873533"/>
    <lineage>
        <taxon>Bacteria</taxon>
        <taxon>Pseudomonadati</taxon>
        <taxon>Bacteroidota</taxon>
        <taxon>Bacteroidia</taxon>
        <taxon>Bacteroidales</taxon>
        <taxon>Prevotellaceae</taxon>
        <taxon>Hoylesella</taxon>
    </lineage>
</organism>
<feature type="transmembrane region" description="Helical" evidence="1">
    <location>
        <begin position="101"/>
        <end position="125"/>
    </location>
</feature>
<feature type="transmembrane region" description="Helical" evidence="1">
    <location>
        <begin position="369"/>
        <end position="387"/>
    </location>
</feature>
<reference evidence="2" key="1">
    <citation type="submission" date="2011-01" db="EMBL/GenBank/DDBJ databases">
        <authorList>
            <person name="Muzny D."/>
            <person name="Qin X."/>
            <person name="Buhay C."/>
            <person name="Dugan-Rocha S."/>
            <person name="Ding Y."/>
            <person name="Chen G."/>
            <person name="Hawes A."/>
            <person name="Holder M."/>
            <person name="Jhangiani S."/>
            <person name="Johnson A."/>
            <person name="Khan Z."/>
            <person name="Li Z."/>
            <person name="Liu W."/>
            <person name="Liu X."/>
            <person name="Perez L."/>
            <person name="Shen H."/>
            <person name="Wang Q."/>
            <person name="Watt J."/>
            <person name="Xi L."/>
            <person name="Xin Y."/>
            <person name="Zhou J."/>
            <person name="Deng J."/>
            <person name="Jiang H."/>
            <person name="Liu Y."/>
            <person name="Qu J."/>
            <person name="Song X.-Z."/>
            <person name="Zhang L."/>
            <person name="Villasana D."/>
            <person name="Johnson A."/>
            <person name="Liu J."/>
            <person name="Liyanage D."/>
            <person name="Lorensuhewa L."/>
            <person name="Robinson T."/>
            <person name="Song A."/>
            <person name="Song B.-B."/>
            <person name="Dinh H."/>
            <person name="Thornton R."/>
            <person name="Coyle M."/>
            <person name="Francisco L."/>
            <person name="Jackson L."/>
            <person name="Javaid M."/>
            <person name="Korchina V."/>
            <person name="Kovar C."/>
            <person name="Mata R."/>
            <person name="Mathew T."/>
            <person name="Ngo R."/>
            <person name="Nguyen L."/>
            <person name="Nguyen N."/>
            <person name="Okwuonu G."/>
            <person name="Ongeri F."/>
            <person name="Pham C."/>
            <person name="Simmons D."/>
            <person name="Wilczek-Boney K."/>
            <person name="Hale W."/>
            <person name="Jakkamsetti A."/>
            <person name="Pham P."/>
            <person name="Ruth R."/>
            <person name="San Lucas F."/>
            <person name="Warren J."/>
            <person name="Zhang J."/>
            <person name="Zhao Z."/>
            <person name="Zhou C."/>
            <person name="Zhu D."/>
            <person name="Lee S."/>
            <person name="Bess C."/>
            <person name="Blankenburg K."/>
            <person name="Forbes L."/>
            <person name="Fu Q."/>
            <person name="Gubbala S."/>
            <person name="Hirani K."/>
            <person name="Jayaseelan J.C."/>
            <person name="Lara F."/>
            <person name="Munidasa M."/>
            <person name="Palculict T."/>
            <person name="Patil S."/>
            <person name="Pu L.-L."/>
            <person name="Saada N."/>
            <person name="Tang L."/>
            <person name="Weissenberger G."/>
            <person name="Zhu Y."/>
            <person name="Hemphill L."/>
            <person name="Shang Y."/>
            <person name="Youmans B."/>
            <person name="Ayvaz T."/>
            <person name="Ross M."/>
            <person name="Santibanez J."/>
            <person name="Aqrawi P."/>
            <person name="Gross S."/>
            <person name="Joshi V."/>
            <person name="Fowler G."/>
            <person name="Nazareth L."/>
            <person name="Reid J."/>
            <person name="Worley K."/>
            <person name="Petrosino J."/>
            <person name="Highlander S."/>
            <person name="Gibbs R."/>
        </authorList>
    </citation>
    <scope>NUCLEOTIDE SEQUENCE [LARGE SCALE GENOMIC DNA]</scope>
    <source>
        <strain evidence="2">ATCC 33269</strain>
    </source>
</reference>
<dbReference type="HOGENOM" id="CLU_032211_0_0_10"/>
<feature type="transmembrane region" description="Helical" evidence="1">
    <location>
        <begin position="193"/>
        <end position="217"/>
    </location>
</feature>
<evidence type="ECO:0000313" key="2">
    <source>
        <dbReference type="EMBL" id="EFZ37753.1"/>
    </source>
</evidence>
<keyword evidence="1" id="KW-0812">Transmembrane</keyword>
<dbReference type="Proteomes" id="UP000005580">
    <property type="component" value="Unassembled WGS sequence"/>
</dbReference>
<sequence length="449" mass="52054">MKMRNIFRIRREEALPSLVAMVVFIALNALLAYKYFGLFTRAKNVGFWSLFFKNFHVSGYDAYSYIELSNAASYYETTRHPLLYSLLYPFYLFNDFLMAQYGVNFAMFLMMALLVMCAFYTFVFLLRTFREVVELSLTDSLILCVLFFSFAHIMLTVLVPDHFGLSLFLLSTTLYLTGCYLKQQKVFRWWQTALLFALTAGVTLTNGLKTLLAAWFVNGRRVFSLRFALPVVAVPLILLFAVERYQYREIVVPQNEKSRQIGEDKAKTDAAFRAETARHNVWVEQHNGKGLDSEVLLLQWMDLSTSRIETVIENLFGESLQLHQDHLLEDVQISRPVFVSYRHPFRYAVEALVVLLFVAGLWCGRREKLLLLCLSWFAVDMIMHIGFGFAINEVYIMAANWLFIVPLSVAYLLKRLPVHYAYGLRVLLVCLAVYLWIYNGGLLVGYMIR</sequence>
<keyword evidence="3" id="KW-1185">Reference proteome</keyword>
<dbReference type="InterPro" id="IPR045726">
    <property type="entry name" value="DUF6080"/>
</dbReference>
<comment type="caution">
    <text evidence="2">The sequence shown here is derived from an EMBL/GenBank/DDBJ whole genome shotgun (WGS) entry which is preliminary data.</text>
</comment>
<accession>E7RLX2</accession>
<feature type="transmembrane region" description="Helical" evidence="1">
    <location>
        <begin position="163"/>
        <end position="181"/>
    </location>
</feature>
<feature type="transmembrane region" description="Helical" evidence="1">
    <location>
        <begin position="425"/>
        <end position="448"/>
    </location>
</feature>
<dbReference type="AlphaFoldDB" id="E7RLX2"/>
<gene>
    <name evidence="2" type="ORF">HMPREF0663_10122</name>
</gene>
<proteinExistence type="predicted"/>
<dbReference type="EMBL" id="AEPE02000002">
    <property type="protein sequence ID" value="EFZ37753.1"/>
    <property type="molecule type" value="Genomic_DNA"/>
</dbReference>
<dbReference type="eggNOG" id="ENOG50332RX">
    <property type="taxonomic scope" value="Bacteria"/>
</dbReference>
<protein>
    <recommendedName>
        <fullName evidence="4">Glycosyltransferase RgtA/B/C/D-like domain-containing protein</fullName>
    </recommendedName>
</protein>
<evidence type="ECO:0008006" key="4">
    <source>
        <dbReference type="Google" id="ProtNLM"/>
    </source>
</evidence>
<dbReference type="STRING" id="28134.SAMN05444288_0722"/>
<keyword evidence="1" id="KW-1133">Transmembrane helix</keyword>
<name>E7RLX2_9BACT</name>
<dbReference type="Pfam" id="PF19558">
    <property type="entry name" value="DUF6080"/>
    <property type="match status" value="1"/>
</dbReference>
<feature type="transmembrane region" description="Helical" evidence="1">
    <location>
        <begin position="223"/>
        <end position="242"/>
    </location>
</feature>
<evidence type="ECO:0000256" key="1">
    <source>
        <dbReference type="SAM" id="Phobius"/>
    </source>
</evidence>
<evidence type="ECO:0000313" key="3">
    <source>
        <dbReference type="Proteomes" id="UP000005580"/>
    </source>
</evidence>
<keyword evidence="1" id="KW-0472">Membrane</keyword>